<evidence type="ECO:0000259" key="1">
    <source>
        <dbReference type="Pfam" id="PF04986"/>
    </source>
</evidence>
<dbReference type="AlphaFoldDB" id="A0A975B743"/>
<dbReference type="Proteomes" id="UP000663720">
    <property type="component" value="Chromosome"/>
</dbReference>
<name>A0A975B743_9BACT</name>
<evidence type="ECO:0000313" key="3">
    <source>
        <dbReference type="Proteomes" id="UP000663720"/>
    </source>
</evidence>
<keyword evidence="3" id="KW-1185">Reference proteome</keyword>
<proteinExistence type="predicted"/>
<dbReference type="EMBL" id="CP061799">
    <property type="protein sequence ID" value="QTA79974.1"/>
    <property type="molecule type" value="Genomic_DNA"/>
</dbReference>
<accession>A0A975B743</accession>
<dbReference type="GO" id="GO:0006313">
    <property type="term" value="P:DNA transposition"/>
    <property type="evidence" value="ECO:0007669"/>
    <property type="project" value="InterPro"/>
</dbReference>
<gene>
    <name evidence="2" type="ORF">dnl_22590</name>
</gene>
<evidence type="ECO:0000313" key="2">
    <source>
        <dbReference type="EMBL" id="QTA79974.1"/>
    </source>
</evidence>
<dbReference type="GO" id="GO:0003677">
    <property type="term" value="F:DNA binding"/>
    <property type="evidence" value="ECO:0007669"/>
    <property type="project" value="InterPro"/>
</dbReference>
<dbReference type="GO" id="GO:0004803">
    <property type="term" value="F:transposase activity"/>
    <property type="evidence" value="ECO:0007669"/>
    <property type="project" value="InterPro"/>
</dbReference>
<dbReference type="Pfam" id="PF04986">
    <property type="entry name" value="Y2_Tnp"/>
    <property type="match status" value="1"/>
</dbReference>
<reference evidence="2" key="1">
    <citation type="journal article" date="2021" name="Microb. Physiol.">
        <title>Proteogenomic Insights into the Physiology of Marine, Sulfate-Reducing, Filamentous Desulfonema limicola and Desulfonema magnum.</title>
        <authorList>
            <person name="Schnaars V."/>
            <person name="Wohlbrand L."/>
            <person name="Scheve S."/>
            <person name="Hinrichs C."/>
            <person name="Reinhardt R."/>
            <person name="Rabus R."/>
        </authorList>
    </citation>
    <scope>NUCLEOTIDE SEQUENCE</scope>
    <source>
        <strain evidence="2">5ac10</strain>
    </source>
</reference>
<dbReference type="InterPro" id="IPR007069">
    <property type="entry name" value="Transposase_32"/>
</dbReference>
<organism evidence="2 3">
    <name type="scientific">Desulfonema limicola</name>
    <dbReference type="NCBI Taxonomy" id="45656"/>
    <lineage>
        <taxon>Bacteria</taxon>
        <taxon>Pseudomonadati</taxon>
        <taxon>Thermodesulfobacteriota</taxon>
        <taxon>Desulfobacteria</taxon>
        <taxon>Desulfobacterales</taxon>
        <taxon>Desulfococcaceae</taxon>
        <taxon>Desulfonema</taxon>
    </lineage>
</organism>
<feature type="domain" description="Transposase IS801/IS1294" evidence="1">
    <location>
        <begin position="1"/>
        <end position="36"/>
    </location>
</feature>
<dbReference type="KEGG" id="dli:dnl_22590"/>
<sequence>MTLTAEEFMERFLMHVLPKRYHQIRNFGFLTNSKKHKNIKKIREIFQTENMLTDTDRTDDENAGYKCPVCKQGTMQTFLVVKSAHQIIKFDIEAFILREFTDTS</sequence>
<protein>
    <submittedName>
        <fullName evidence="2">Transposase domain-containing protein</fullName>
    </submittedName>
</protein>